<accession>A0A1Q9C005</accession>
<evidence type="ECO:0000256" key="4">
    <source>
        <dbReference type="ARBA" id="ARBA00022989"/>
    </source>
</evidence>
<feature type="transmembrane region" description="Helical" evidence="7">
    <location>
        <begin position="487"/>
        <end position="506"/>
    </location>
</feature>
<evidence type="ECO:0000256" key="7">
    <source>
        <dbReference type="SAM" id="Phobius"/>
    </source>
</evidence>
<name>A0A1Q9C005_SYMMI</name>
<dbReference type="Proteomes" id="UP000186817">
    <property type="component" value="Unassembled WGS sequence"/>
</dbReference>
<feature type="transmembrane region" description="Helical" evidence="7">
    <location>
        <begin position="755"/>
        <end position="776"/>
    </location>
</feature>
<dbReference type="OrthoDB" id="409173at2759"/>
<dbReference type="EMBL" id="LSRX01002086">
    <property type="protein sequence ID" value="OLP76253.1"/>
    <property type="molecule type" value="Genomic_DNA"/>
</dbReference>
<evidence type="ECO:0000313" key="9">
    <source>
        <dbReference type="Proteomes" id="UP000186817"/>
    </source>
</evidence>
<evidence type="ECO:0000256" key="1">
    <source>
        <dbReference type="ARBA" id="ARBA00004141"/>
    </source>
</evidence>
<feature type="region of interest" description="Disordered" evidence="6">
    <location>
        <begin position="283"/>
        <end position="321"/>
    </location>
</feature>
<dbReference type="PANTHER" id="PTHR11706:SF33">
    <property type="entry name" value="NATURAL RESISTANCE-ASSOCIATED MACROPHAGE PROTEIN 2"/>
    <property type="match status" value="1"/>
</dbReference>
<dbReference type="PRINTS" id="PR00447">
    <property type="entry name" value="NATRESASSCMP"/>
</dbReference>
<keyword evidence="4 7" id="KW-1133">Transmembrane helix</keyword>
<proteinExistence type="predicted"/>
<keyword evidence="9" id="KW-1185">Reference proteome</keyword>
<dbReference type="GO" id="GO:0005384">
    <property type="term" value="F:manganese ion transmembrane transporter activity"/>
    <property type="evidence" value="ECO:0007669"/>
    <property type="project" value="TreeGrafter"/>
</dbReference>
<feature type="compositionally biased region" description="Basic and acidic residues" evidence="6">
    <location>
        <begin position="136"/>
        <end position="147"/>
    </location>
</feature>
<keyword evidence="2" id="KW-0813">Transport</keyword>
<sequence length="801" mass="86465">MLFARRFLAGPGRWWFRDEPEVQDAPDVQVSSEDAWEDAGRQRSESQVSNLDEWDWDIVEAIEDQSRQNAVLAILPGDFASDAALEPESPARTQGCGSSSCFCCPKASRDTAVRAAPSETVVPENVYVELNPLVERTDVSEPDRPPSPHESVGSDDGAAGLARNVCSTGNLPMHKDHPEQAAPLAGFAAHCGRFASTTTSHWCGRYPGTVPRGSEEELASKLQRQLARAEQEGCVLQSGSRPSAVADVQATTADEAKAARPKSSGTCVQLLYASKRHSLFDFQSTGPDSRMAARSNRPRPPKLSHSGSLDKVDGVLSRQTSKDSSPVALAAFGLLNPPDSHPSTPIGVPELKKPLALDDVNEELVERGRETWHAWLQRLLVFTGPGWLMSIAYVDPGNLEADLQVGAQFGYSLLWALTGATFMGLGMQLLAARLGCATKRHLAEHCRDAFEFPLRQLLWMLTELAIVGSDIQEVIGCSIGLELLFGIPLTVGVLITAFAAFIFLFLERLGTRPLELFFGVLILILALSMGRLYARICPDSMAVAEGLLVPWLPPSAMQQVVGMVGCVIMPHNLFLHSALVQSRVVQPGGEADAVWLFTVESTCAIVTSLIINTFVVAVFAKGFFGKPGTDAIGLANAGQYLGEAFGEPMKIVWALGLCAAGQSSTMTGAYAGQWVMQGYLDLKVAPWKRAIITRSMALVPCLAVAIYFRGQRDGLDILNTYLNVLQSAVLPFAAVPLLLFAGSKRVMDNLVLSNTSLIAAWSATSLIICANLYLAVQQFAGYGMARMQELEAEEKVLEFAG</sequence>
<protein>
    <submittedName>
        <fullName evidence="8">Metal transporter Nramp4</fullName>
    </submittedName>
</protein>
<evidence type="ECO:0000256" key="2">
    <source>
        <dbReference type="ARBA" id="ARBA00022448"/>
    </source>
</evidence>
<comment type="caution">
    <text evidence="8">The sequence shown here is derived from an EMBL/GenBank/DDBJ whole genome shotgun (WGS) entry which is preliminary data.</text>
</comment>
<dbReference type="NCBIfam" id="TIGR01197">
    <property type="entry name" value="nramp"/>
    <property type="match status" value="1"/>
</dbReference>
<feature type="transmembrane region" description="Helical" evidence="7">
    <location>
        <begin position="594"/>
        <end position="620"/>
    </location>
</feature>
<feature type="transmembrane region" description="Helical" evidence="7">
    <location>
        <begin position="518"/>
        <end position="536"/>
    </location>
</feature>
<dbReference type="InterPro" id="IPR001046">
    <property type="entry name" value="NRAMP_fam"/>
</dbReference>
<dbReference type="NCBIfam" id="NF037982">
    <property type="entry name" value="Nramp_1"/>
    <property type="match status" value="1"/>
</dbReference>
<feature type="region of interest" description="Disordered" evidence="6">
    <location>
        <begin position="24"/>
        <end position="48"/>
    </location>
</feature>
<gene>
    <name evidence="8" type="primary">NRAMP4</name>
    <name evidence="8" type="ORF">AK812_SmicGene43839</name>
</gene>
<dbReference type="AlphaFoldDB" id="A0A1Q9C005"/>
<keyword evidence="3 7" id="KW-0812">Transmembrane</keyword>
<feature type="transmembrane region" description="Helical" evidence="7">
    <location>
        <begin position="691"/>
        <end position="708"/>
    </location>
</feature>
<feature type="region of interest" description="Disordered" evidence="6">
    <location>
        <begin position="136"/>
        <end position="178"/>
    </location>
</feature>
<dbReference type="GO" id="GO:0016020">
    <property type="term" value="C:membrane"/>
    <property type="evidence" value="ECO:0007669"/>
    <property type="project" value="UniProtKB-SubCell"/>
</dbReference>
<evidence type="ECO:0000256" key="6">
    <source>
        <dbReference type="SAM" id="MobiDB-lite"/>
    </source>
</evidence>
<evidence type="ECO:0000256" key="5">
    <source>
        <dbReference type="ARBA" id="ARBA00023136"/>
    </source>
</evidence>
<feature type="transmembrane region" description="Helical" evidence="7">
    <location>
        <begin position="720"/>
        <end position="743"/>
    </location>
</feature>
<feature type="transmembrane region" description="Helical" evidence="7">
    <location>
        <begin position="556"/>
        <end position="574"/>
    </location>
</feature>
<dbReference type="Pfam" id="PF01566">
    <property type="entry name" value="Nramp"/>
    <property type="match status" value="1"/>
</dbReference>
<feature type="transmembrane region" description="Helical" evidence="7">
    <location>
        <begin position="414"/>
        <end position="436"/>
    </location>
</feature>
<comment type="subcellular location">
    <subcellularLocation>
        <location evidence="1">Membrane</location>
        <topology evidence="1">Multi-pass membrane protein</topology>
    </subcellularLocation>
</comment>
<keyword evidence="5 7" id="KW-0472">Membrane</keyword>
<dbReference type="GO" id="GO:0034755">
    <property type="term" value="P:iron ion transmembrane transport"/>
    <property type="evidence" value="ECO:0007669"/>
    <property type="project" value="TreeGrafter"/>
</dbReference>
<evidence type="ECO:0000256" key="3">
    <source>
        <dbReference type="ARBA" id="ARBA00022692"/>
    </source>
</evidence>
<dbReference type="GO" id="GO:0015086">
    <property type="term" value="F:cadmium ion transmembrane transporter activity"/>
    <property type="evidence" value="ECO:0007669"/>
    <property type="project" value="TreeGrafter"/>
</dbReference>
<organism evidence="8 9">
    <name type="scientific">Symbiodinium microadriaticum</name>
    <name type="common">Dinoflagellate</name>
    <name type="synonym">Zooxanthella microadriatica</name>
    <dbReference type="NCBI Taxonomy" id="2951"/>
    <lineage>
        <taxon>Eukaryota</taxon>
        <taxon>Sar</taxon>
        <taxon>Alveolata</taxon>
        <taxon>Dinophyceae</taxon>
        <taxon>Suessiales</taxon>
        <taxon>Symbiodiniaceae</taxon>
        <taxon>Symbiodinium</taxon>
    </lineage>
</organism>
<reference evidence="8 9" key="1">
    <citation type="submission" date="2016-02" db="EMBL/GenBank/DDBJ databases">
        <title>Genome analysis of coral dinoflagellate symbionts highlights evolutionary adaptations to a symbiotic lifestyle.</title>
        <authorList>
            <person name="Aranda M."/>
            <person name="Li Y."/>
            <person name="Liew Y.J."/>
            <person name="Baumgarten S."/>
            <person name="Simakov O."/>
            <person name="Wilson M."/>
            <person name="Piel J."/>
            <person name="Ashoor H."/>
            <person name="Bougouffa S."/>
            <person name="Bajic V.B."/>
            <person name="Ryu T."/>
            <person name="Ravasi T."/>
            <person name="Bayer T."/>
            <person name="Micklem G."/>
            <person name="Kim H."/>
            <person name="Bhak J."/>
            <person name="Lajeunesse T.C."/>
            <person name="Voolstra C.R."/>
        </authorList>
    </citation>
    <scope>NUCLEOTIDE SEQUENCE [LARGE SCALE GENOMIC DNA]</scope>
    <source>
        <strain evidence="8 9">CCMP2467</strain>
    </source>
</reference>
<evidence type="ECO:0000313" key="8">
    <source>
        <dbReference type="EMBL" id="OLP76253.1"/>
    </source>
</evidence>
<dbReference type="PANTHER" id="PTHR11706">
    <property type="entry name" value="SOLUTE CARRIER PROTEIN FAMILY 11 MEMBER"/>
    <property type="match status" value="1"/>
</dbReference>